<feature type="transmembrane region" description="Helical" evidence="1">
    <location>
        <begin position="80"/>
        <end position="106"/>
    </location>
</feature>
<keyword evidence="3" id="KW-1185">Reference proteome</keyword>
<keyword evidence="1" id="KW-0472">Membrane</keyword>
<dbReference type="Pfam" id="PF08611">
    <property type="entry name" value="DUF1774"/>
    <property type="match status" value="1"/>
</dbReference>
<dbReference type="Proteomes" id="UP000800041">
    <property type="component" value="Unassembled WGS sequence"/>
</dbReference>
<evidence type="ECO:0000313" key="2">
    <source>
        <dbReference type="EMBL" id="KAF1983353.1"/>
    </source>
</evidence>
<feature type="transmembrane region" description="Helical" evidence="1">
    <location>
        <begin position="41"/>
        <end position="59"/>
    </location>
</feature>
<sequence length="300" mass="33736">MPEESIVDRVHDGVHSINPLNKNTSTSSRAPNLTAYKVGTAVSWIVLVITSLVYDFSAPREGRHARRTIWGQNSHNHTPFAMNAVITSLYWLALYIMQCGYTWYLYKGTDEYVTAAVNVGGHFIVHNLLIFGFLHLWCRSHFWLALLLIVINFFNLSAAYFRHPTTPRVIHIATVSGPLAWNFVALFWVGAAAVHAHNLPARIVANIFIWSILGYGLLFLVVFKDYTMGIELSILMAAIGVSQFLTKVIAFQWIFAFVIMGLLFVLSIAVAMPGVIGQDPFKRGEIVNEDRERAPLLDEE</sequence>
<evidence type="ECO:0000313" key="3">
    <source>
        <dbReference type="Proteomes" id="UP000800041"/>
    </source>
</evidence>
<dbReference type="PANTHER" id="PTHR37992:SF1">
    <property type="entry name" value="DUF1774-DOMAIN-CONTAINING PROTEIN"/>
    <property type="match status" value="1"/>
</dbReference>
<dbReference type="EMBL" id="ML977176">
    <property type="protein sequence ID" value="KAF1983353.1"/>
    <property type="molecule type" value="Genomic_DNA"/>
</dbReference>
<organism evidence="2 3">
    <name type="scientific">Aulographum hederae CBS 113979</name>
    <dbReference type="NCBI Taxonomy" id="1176131"/>
    <lineage>
        <taxon>Eukaryota</taxon>
        <taxon>Fungi</taxon>
        <taxon>Dikarya</taxon>
        <taxon>Ascomycota</taxon>
        <taxon>Pezizomycotina</taxon>
        <taxon>Dothideomycetes</taxon>
        <taxon>Pleosporomycetidae</taxon>
        <taxon>Aulographales</taxon>
        <taxon>Aulographaceae</taxon>
    </lineage>
</organism>
<dbReference type="InterPro" id="IPR013920">
    <property type="entry name" value="DUF1774_fun"/>
</dbReference>
<proteinExistence type="predicted"/>
<gene>
    <name evidence="2" type="ORF">K402DRAFT_396827</name>
</gene>
<evidence type="ECO:0000256" key="1">
    <source>
        <dbReference type="SAM" id="Phobius"/>
    </source>
</evidence>
<keyword evidence="1" id="KW-0812">Transmembrane</keyword>
<feature type="transmembrane region" description="Helical" evidence="1">
    <location>
        <begin position="169"/>
        <end position="191"/>
    </location>
</feature>
<dbReference type="OrthoDB" id="3342455at2759"/>
<feature type="transmembrane region" description="Helical" evidence="1">
    <location>
        <begin position="203"/>
        <end position="223"/>
    </location>
</feature>
<accession>A0A6G1GQW8</accession>
<protein>
    <submittedName>
        <fullName evidence="2">DUF1774-domain-containing protein</fullName>
    </submittedName>
</protein>
<dbReference type="AlphaFoldDB" id="A0A6G1GQW8"/>
<reference evidence="2" key="1">
    <citation type="journal article" date="2020" name="Stud. Mycol.">
        <title>101 Dothideomycetes genomes: a test case for predicting lifestyles and emergence of pathogens.</title>
        <authorList>
            <person name="Haridas S."/>
            <person name="Albert R."/>
            <person name="Binder M."/>
            <person name="Bloem J."/>
            <person name="Labutti K."/>
            <person name="Salamov A."/>
            <person name="Andreopoulos B."/>
            <person name="Baker S."/>
            <person name="Barry K."/>
            <person name="Bills G."/>
            <person name="Bluhm B."/>
            <person name="Cannon C."/>
            <person name="Castanera R."/>
            <person name="Culley D."/>
            <person name="Daum C."/>
            <person name="Ezra D."/>
            <person name="Gonzalez J."/>
            <person name="Henrissat B."/>
            <person name="Kuo A."/>
            <person name="Liang C."/>
            <person name="Lipzen A."/>
            <person name="Lutzoni F."/>
            <person name="Magnuson J."/>
            <person name="Mondo S."/>
            <person name="Nolan M."/>
            <person name="Ohm R."/>
            <person name="Pangilinan J."/>
            <person name="Park H.-J."/>
            <person name="Ramirez L."/>
            <person name="Alfaro M."/>
            <person name="Sun H."/>
            <person name="Tritt A."/>
            <person name="Yoshinaga Y."/>
            <person name="Zwiers L.-H."/>
            <person name="Turgeon B."/>
            <person name="Goodwin S."/>
            <person name="Spatafora J."/>
            <person name="Crous P."/>
            <person name="Grigoriev I."/>
        </authorList>
    </citation>
    <scope>NUCLEOTIDE SEQUENCE</scope>
    <source>
        <strain evidence="2">CBS 113979</strain>
    </source>
</reference>
<dbReference type="PANTHER" id="PTHR37992">
    <property type="entry name" value="EXPRESSED PROTEIN"/>
    <property type="match status" value="1"/>
</dbReference>
<feature type="transmembrane region" description="Helical" evidence="1">
    <location>
        <begin position="141"/>
        <end position="163"/>
    </location>
</feature>
<feature type="transmembrane region" description="Helical" evidence="1">
    <location>
        <begin position="112"/>
        <end position="134"/>
    </location>
</feature>
<keyword evidence="1" id="KW-1133">Transmembrane helix</keyword>
<feature type="transmembrane region" description="Helical" evidence="1">
    <location>
        <begin position="253"/>
        <end position="276"/>
    </location>
</feature>
<name>A0A6G1GQW8_9PEZI</name>